<dbReference type="GO" id="GO:0016757">
    <property type="term" value="F:glycosyltransferase activity"/>
    <property type="evidence" value="ECO:0007669"/>
    <property type="project" value="UniProtKB-KW"/>
</dbReference>
<feature type="transmembrane region" description="Helical" evidence="3">
    <location>
        <begin position="286"/>
        <end position="305"/>
    </location>
</feature>
<evidence type="ECO:0000256" key="1">
    <source>
        <dbReference type="ARBA" id="ARBA00022676"/>
    </source>
</evidence>
<keyword evidence="3" id="KW-0472">Membrane</keyword>
<dbReference type="InterPro" id="IPR001173">
    <property type="entry name" value="Glyco_trans_2-like"/>
</dbReference>
<feature type="transmembrane region" description="Helical" evidence="3">
    <location>
        <begin position="311"/>
        <end position="332"/>
    </location>
</feature>
<dbReference type="SUPFAM" id="SSF53448">
    <property type="entry name" value="Nucleotide-diphospho-sugar transferases"/>
    <property type="match status" value="1"/>
</dbReference>
<sequence length="367" mass="41691">MIYLFGALTLFYLINGMYYFWGIRRLSIRMKGVNQKDIRKYPFVSIIVPARNEVNTITRCLNCLMDQDYPSNRFEIIPVNDASKDGTSEAILAAAGSDSRIRPIHILPEERAQKGKINAIDQGIQKSRGEIIITTDADVWMGPHWIKSMVHAFSDRTGLIMGITLEEFSGDSIHAFQALDGAGIRVIAAALAEMNNPITCQGSNLAFRREAYFEVRESVLTLGITFGNREWLMQEIDIATDWEIHPLLVPESLVYTTSTDTWSALINQRSRWASTGKNYTKFSVRVYLYMIYFTLFGFILGLFLLTPNVIGLQWVIKLCVDLSVALAVVRVLQQQKLLFAFPLVFILQPLMVIITAFMGTFGLYRWK</sequence>
<keyword evidence="3" id="KW-0812">Transmembrane</keyword>
<protein>
    <recommendedName>
        <fullName evidence="4">Glycosyltransferase 2-like domain-containing protein</fullName>
    </recommendedName>
</protein>
<accession>A0A381UEE2</accession>
<feature type="domain" description="Glycosyltransferase 2-like" evidence="4">
    <location>
        <begin position="45"/>
        <end position="211"/>
    </location>
</feature>
<dbReference type="Gene3D" id="3.90.550.10">
    <property type="entry name" value="Spore Coat Polysaccharide Biosynthesis Protein SpsA, Chain A"/>
    <property type="match status" value="1"/>
</dbReference>
<dbReference type="Pfam" id="PF00535">
    <property type="entry name" value="Glycos_transf_2"/>
    <property type="match status" value="1"/>
</dbReference>
<dbReference type="PANTHER" id="PTHR43630:SF1">
    <property type="entry name" value="POLY-BETA-1,6-N-ACETYL-D-GLUCOSAMINE SYNTHASE"/>
    <property type="match status" value="1"/>
</dbReference>
<proteinExistence type="predicted"/>
<keyword evidence="2" id="KW-0808">Transferase</keyword>
<evidence type="ECO:0000313" key="5">
    <source>
        <dbReference type="EMBL" id="SVA25013.1"/>
    </source>
</evidence>
<dbReference type="AlphaFoldDB" id="A0A381UEE2"/>
<feature type="transmembrane region" description="Helical" evidence="3">
    <location>
        <begin position="6"/>
        <end position="23"/>
    </location>
</feature>
<gene>
    <name evidence="5" type="ORF">METZ01_LOCUS77867</name>
</gene>
<keyword evidence="1" id="KW-0328">Glycosyltransferase</keyword>
<evidence type="ECO:0000259" key="4">
    <source>
        <dbReference type="Pfam" id="PF00535"/>
    </source>
</evidence>
<evidence type="ECO:0000256" key="3">
    <source>
        <dbReference type="SAM" id="Phobius"/>
    </source>
</evidence>
<keyword evidence="3" id="KW-1133">Transmembrane helix</keyword>
<dbReference type="InterPro" id="IPR029044">
    <property type="entry name" value="Nucleotide-diphossugar_trans"/>
</dbReference>
<dbReference type="EMBL" id="UINC01006025">
    <property type="protein sequence ID" value="SVA25013.1"/>
    <property type="molecule type" value="Genomic_DNA"/>
</dbReference>
<organism evidence="5">
    <name type="scientific">marine metagenome</name>
    <dbReference type="NCBI Taxonomy" id="408172"/>
    <lineage>
        <taxon>unclassified sequences</taxon>
        <taxon>metagenomes</taxon>
        <taxon>ecological metagenomes</taxon>
    </lineage>
</organism>
<reference evidence="5" key="1">
    <citation type="submission" date="2018-05" db="EMBL/GenBank/DDBJ databases">
        <authorList>
            <person name="Lanie J.A."/>
            <person name="Ng W.-L."/>
            <person name="Kazmierczak K.M."/>
            <person name="Andrzejewski T.M."/>
            <person name="Davidsen T.M."/>
            <person name="Wayne K.J."/>
            <person name="Tettelin H."/>
            <person name="Glass J.I."/>
            <person name="Rusch D."/>
            <person name="Podicherti R."/>
            <person name="Tsui H.-C.T."/>
            <person name="Winkler M.E."/>
        </authorList>
    </citation>
    <scope>NUCLEOTIDE SEQUENCE</scope>
</reference>
<dbReference type="PANTHER" id="PTHR43630">
    <property type="entry name" value="POLY-BETA-1,6-N-ACETYL-D-GLUCOSAMINE SYNTHASE"/>
    <property type="match status" value="1"/>
</dbReference>
<feature type="transmembrane region" description="Helical" evidence="3">
    <location>
        <begin position="339"/>
        <end position="364"/>
    </location>
</feature>
<name>A0A381UEE2_9ZZZZ</name>
<evidence type="ECO:0000256" key="2">
    <source>
        <dbReference type="ARBA" id="ARBA00022679"/>
    </source>
</evidence>